<reference evidence="2" key="1">
    <citation type="submission" date="2023-04" db="EMBL/GenBank/DDBJ databases">
        <authorList>
            <consortium name="ELIXIR-Norway"/>
        </authorList>
    </citation>
    <scope>NUCLEOTIDE SEQUENCE [LARGE SCALE GENOMIC DNA]</scope>
</reference>
<dbReference type="EMBL" id="OX459946">
    <property type="protein sequence ID" value="CAI9153364.1"/>
    <property type="molecule type" value="Genomic_DNA"/>
</dbReference>
<name>A0ABN8XVH7_RANTA</name>
<accession>A0ABN8XVH7</accession>
<protein>
    <submittedName>
        <fullName evidence="2">Uncharacterized protein</fullName>
    </submittedName>
</protein>
<dbReference type="Proteomes" id="UP001176941">
    <property type="component" value="Chromosome 10"/>
</dbReference>
<feature type="compositionally biased region" description="Polar residues" evidence="1">
    <location>
        <begin position="61"/>
        <end position="71"/>
    </location>
</feature>
<evidence type="ECO:0000313" key="3">
    <source>
        <dbReference type="Proteomes" id="UP001176941"/>
    </source>
</evidence>
<evidence type="ECO:0000313" key="2">
    <source>
        <dbReference type="EMBL" id="CAI9153364.1"/>
    </source>
</evidence>
<feature type="region of interest" description="Disordered" evidence="1">
    <location>
        <begin position="48"/>
        <end position="71"/>
    </location>
</feature>
<gene>
    <name evidence="2" type="ORF">MRATA1EN1_LOCUS2326</name>
</gene>
<organism evidence="2 3">
    <name type="scientific">Rangifer tarandus platyrhynchus</name>
    <name type="common">Svalbard reindeer</name>
    <dbReference type="NCBI Taxonomy" id="3082113"/>
    <lineage>
        <taxon>Eukaryota</taxon>
        <taxon>Metazoa</taxon>
        <taxon>Chordata</taxon>
        <taxon>Craniata</taxon>
        <taxon>Vertebrata</taxon>
        <taxon>Euteleostomi</taxon>
        <taxon>Mammalia</taxon>
        <taxon>Eutheria</taxon>
        <taxon>Laurasiatheria</taxon>
        <taxon>Artiodactyla</taxon>
        <taxon>Ruminantia</taxon>
        <taxon>Pecora</taxon>
        <taxon>Cervidae</taxon>
        <taxon>Odocoileinae</taxon>
        <taxon>Rangifer</taxon>
    </lineage>
</organism>
<evidence type="ECO:0000256" key="1">
    <source>
        <dbReference type="SAM" id="MobiDB-lite"/>
    </source>
</evidence>
<keyword evidence="3" id="KW-1185">Reference proteome</keyword>
<proteinExistence type="predicted"/>
<sequence>MSTVKFELDNLSPEGFRHEHASSSDFTLTCLTELSGDSSQWELQHSNSVPVVNSSPHPGITPQSPNSSSQPLCLPGDRILVQEPHPVKHNACICCFKDPLEKEMATHSSILAWRISRTEEPGGLQSMGSRRVRHN</sequence>
<feature type="compositionally biased region" description="Low complexity" evidence="1">
    <location>
        <begin position="48"/>
        <end position="58"/>
    </location>
</feature>